<dbReference type="OrthoDB" id="799853at2"/>
<reference evidence="2" key="1">
    <citation type="submission" date="2016-11" db="EMBL/GenBank/DDBJ databases">
        <authorList>
            <person name="Varghese N."/>
            <person name="Submissions S."/>
        </authorList>
    </citation>
    <scope>NUCLEOTIDE SEQUENCE [LARGE SCALE GENOMIC DNA]</scope>
    <source>
        <strain evidence="2">DSM 17539</strain>
    </source>
</reference>
<dbReference type="RefSeq" id="WP_072863215.1">
    <property type="nucleotide sequence ID" value="NZ_FQUX01000005.1"/>
</dbReference>
<evidence type="ECO:0000313" key="2">
    <source>
        <dbReference type="Proteomes" id="UP000184406"/>
    </source>
</evidence>
<dbReference type="InterPro" id="IPR008928">
    <property type="entry name" value="6-hairpin_glycosidase_sf"/>
</dbReference>
<protein>
    <submittedName>
        <fullName evidence="1">Two component regulator propeller</fullName>
    </submittedName>
</protein>
<evidence type="ECO:0000313" key="1">
    <source>
        <dbReference type="EMBL" id="SHF60607.1"/>
    </source>
</evidence>
<dbReference type="InterPro" id="IPR015943">
    <property type="entry name" value="WD40/YVTN_repeat-like_dom_sf"/>
</dbReference>
<dbReference type="AlphaFoldDB" id="A0A1M5D1B1"/>
<dbReference type="Pfam" id="PF07494">
    <property type="entry name" value="Reg_prop"/>
    <property type="match status" value="1"/>
</dbReference>
<dbReference type="SUPFAM" id="SSF48208">
    <property type="entry name" value="Six-hairpin glycosidases"/>
    <property type="match status" value="1"/>
</dbReference>
<dbReference type="EMBL" id="FQUX01000005">
    <property type="protein sequence ID" value="SHF60607.1"/>
    <property type="molecule type" value="Genomic_DNA"/>
</dbReference>
<dbReference type="GO" id="GO:0005975">
    <property type="term" value="P:carbohydrate metabolic process"/>
    <property type="evidence" value="ECO:0007669"/>
    <property type="project" value="InterPro"/>
</dbReference>
<dbReference type="Gene3D" id="2.130.10.10">
    <property type="entry name" value="YVTN repeat-like/Quinoprotein amine dehydrogenase"/>
    <property type="match status" value="2"/>
</dbReference>
<organism evidence="1 2">
    <name type="scientific">Arenibacter palladensis</name>
    <dbReference type="NCBI Taxonomy" id="237373"/>
    <lineage>
        <taxon>Bacteria</taxon>
        <taxon>Pseudomonadati</taxon>
        <taxon>Bacteroidota</taxon>
        <taxon>Flavobacteriia</taxon>
        <taxon>Flavobacteriales</taxon>
        <taxon>Flavobacteriaceae</taxon>
        <taxon>Arenibacter</taxon>
    </lineage>
</organism>
<keyword evidence="2" id="KW-1185">Reference proteome</keyword>
<name>A0A1M5D1B1_9FLAO</name>
<proteinExistence type="predicted"/>
<accession>A0A1M5D1B1</accession>
<sequence length="752" mass="86672">MNKAIFFLFIIPILSIGQNKDLRSKLNSNAIVAYIDKPFAQEYHEAFIVAENSEDANNVRAIQPDLEGGIWIATKNGIYQKEVGSREWKIVISGDSQGPAYDVAMDNDQNVWMATWNGVYRSGTREIQKMEGPKPPIAKLLSAKEGVYALGPYGIWLYRDKKWEKKEYNTARSIRTVLSDNNGGLWIGTDVGLYHCNDEKTTAYQGNDDLISAYVRGMDFDQEGNLWIGGLGGVSIRNNAAKIGEKTPEDGIVNANVTAVAKGPDGRMWVGTHYGITRFVPGEKEYSVRSGRRWLVSDQVRDIAFDQQGNAWVATANGVSAIINRLMTLEDKADHFYDKLIRRHVREPWIIARSKLVVPGDTTTIQSEDDDNDGEFTSNYLAMESFRYATTKNPEAKERARKAFDFLHFLREVTGGDGFFARTIIPASWEQSHDMNRTYTERELAEEIIENPRQKPVEKRWHVSKDGKWKWKGDTSSDEISGHLFGYYCYYNLVADDKEKKRVSDHFSKIMDHLIENDFNLVDVDGTHTKWGVWSPAILNHNPDWAPERALNSLELLAFLKFAHHMTKKEKYQREYLKLIKEEGYLENAKTLHNTNPSWETYFDIFLSLYMYPTLINYEEDPVLKREYQDHLEQWFNKHKKAKSPMINFTYNLLAGGDEELDNSIAFLKDAPLDLVDWYVDNAQREDLKVVRQPILEELQTALRPPSEYRTMRWDQNPYAAVSGDPSQEKEPVYWLLPYWMGRYLNLISAEK</sequence>
<dbReference type="InterPro" id="IPR011110">
    <property type="entry name" value="Reg_prop"/>
</dbReference>
<dbReference type="SUPFAM" id="SSF63829">
    <property type="entry name" value="Calcium-dependent phosphotriesterase"/>
    <property type="match status" value="2"/>
</dbReference>
<gene>
    <name evidence="1" type="ORF">SAMN03080594_105280</name>
</gene>
<dbReference type="Proteomes" id="UP000184406">
    <property type="component" value="Unassembled WGS sequence"/>
</dbReference>